<evidence type="ECO:0000256" key="1">
    <source>
        <dbReference type="ARBA" id="ARBA00005278"/>
    </source>
</evidence>
<dbReference type="Proteomes" id="UP000037175">
    <property type="component" value="Unassembled WGS sequence"/>
</dbReference>
<dbReference type="InterPro" id="IPR050768">
    <property type="entry name" value="UPF0353/GerABKA_families"/>
</dbReference>
<dbReference type="PANTHER" id="PTHR22550">
    <property type="entry name" value="SPORE GERMINATION PROTEIN"/>
    <property type="match status" value="1"/>
</dbReference>
<evidence type="ECO:0000256" key="4">
    <source>
        <dbReference type="SAM" id="Phobius"/>
    </source>
</evidence>
<feature type="compositionally biased region" description="Basic residues" evidence="3">
    <location>
        <begin position="495"/>
        <end position="514"/>
    </location>
</feature>
<feature type="transmembrane region" description="Helical" evidence="4">
    <location>
        <begin position="293"/>
        <end position="312"/>
    </location>
</feature>
<keyword evidence="4" id="KW-0812">Transmembrane</keyword>
<dbReference type="PANTHER" id="PTHR22550:SF9">
    <property type="entry name" value="STAGE V SPORULATION PROTEIN AF"/>
    <property type="match status" value="1"/>
</dbReference>
<protein>
    <submittedName>
        <fullName evidence="5">GerA spore germination protein</fullName>
    </submittedName>
</protein>
<organism evidence="5 6">
    <name type="scientific">Thermincola ferriacetica</name>
    <dbReference type="NCBI Taxonomy" id="281456"/>
    <lineage>
        <taxon>Bacteria</taxon>
        <taxon>Bacillati</taxon>
        <taxon>Bacillota</taxon>
        <taxon>Clostridia</taxon>
        <taxon>Eubacteriales</taxon>
        <taxon>Thermincolaceae</taxon>
        <taxon>Thermincola</taxon>
    </lineage>
</organism>
<dbReference type="GO" id="GO:0009847">
    <property type="term" value="P:spore germination"/>
    <property type="evidence" value="ECO:0007669"/>
    <property type="project" value="InterPro"/>
</dbReference>
<keyword evidence="4" id="KW-1133">Transmembrane helix</keyword>
<dbReference type="Pfam" id="PF03323">
    <property type="entry name" value="GerA"/>
    <property type="match status" value="1"/>
</dbReference>
<dbReference type="AlphaFoldDB" id="A0A0L6W6Q4"/>
<feature type="transmembrane region" description="Helical" evidence="4">
    <location>
        <begin position="447"/>
        <end position="467"/>
    </location>
</feature>
<evidence type="ECO:0000256" key="3">
    <source>
        <dbReference type="SAM" id="MobiDB-lite"/>
    </source>
</evidence>
<dbReference type="PIRSF" id="PIRSF005690">
    <property type="entry name" value="GerBA"/>
    <property type="match status" value="1"/>
</dbReference>
<dbReference type="EMBL" id="LGTE01000002">
    <property type="protein sequence ID" value="KNZ70789.1"/>
    <property type="molecule type" value="Genomic_DNA"/>
</dbReference>
<dbReference type="PATRIC" id="fig|281456.6.peg.496"/>
<feature type="transmembrane region" description="Helical" evidence="4">
    <location>
        <begin position="387"/>
        <end position="404"/>
    </location>
</feature>
<proteinExistence type="inferred from homology"/>
<dbReference type="InterPro" id="IPR004995">
    <property type="entry name" value="Spore_Ger"/>
</dbReference>
<dbReference type="RefSeq" id="WP_052216697.1">
    <property type="nucleotide sequence ID" value="NZ_LGTE01000002.1"/>
</dbReference>
<evidence type="ECO:0000313" key="6">
    <source>
        <dbReference type="Proteomes" id="UP000037175"/>
    </source>
</evidence>
<feature type="transmembrane region" description="Helical" evidence="4">
    <location>
        <begin position="362"/>
        <end position="381"/>
    </location>
</feature>
<evidence type="ECO:0000313" key="5">
    <source>
        <dbReference type="EMBL" id="KNZ70789.1"/>
    </source>
</evidence>
<dbReference type="GO" id="GO:0016020">
    <property type="term" value="C:membrane"/>
    <property type="evidence" value="ECO:0007669"/>
    <property type="project" value="InterPro"/>
</dbReference>
<reference evidence="6" key="1">
    <citation type="submission" date="2015-07" db="EMBL/GenBank/DDBJ databases">
        <title>Complete Genome of Thermincola ferriacetica strain Z-0001T.</title>
        <authorList>
            <person name="Lusk B."/>
            <person name="Badalamenti J.P."/>
            <person name="Parameswaran P."/>
            <person name="Bond D.R."/>
            <person name="Torres C.I."/>
        </authorList>
    </citation>
    <scope>NUCLEOTIDE SEQUENCE [LARGE SCALE GENOMIC DNA]</scope>
    <source>
        <strain evidence="6">Z-0001</strain>
    </source>
</reference>
<keyword evidence="2 4" id="KW-0472">Membrane</keyword>
<feature type="transmembrane region" description="Helical" evidence="4">
    <location>
        <begin position="416"/>
        <end position="441"/>
    </location>
</feature>
<sequence length="514" mass="57612">MEETMAPKTRVSKKFDENAEMLKNVLGIGVSYDVAWREFEIAGKKAAILFVDGLIKDLPIVEIMQNFAFLERENLTPNTLHKLLAKYVTYVKAAPTDKLEDVVNKVLAGFLALIVDGMEEAILIEARQYPGRNPEEPDIERVVRGSRDGFTETILFNTALIRRRLRDPRLRTEILQAGVRSKTDICVAYLEDVANPDLVKTIKQRIMDIKIDGLPMAEKSVEEYITTGNWNPLPQVRYTERPDVAADHLLEGHVLVIVDTSPSVIIAPATYFHHLQHAEEFRQNAFIGVYLRWVRFIAVFASLFVLPLWYLFSIEPQLLPASLKFIGVEKPGEVPLLLQLIIAEIGLDMIRQSTIHTPTPLATALGLIAAFMIGDVAINVGLFTAEVILYLAVAAVGTFATPSYELGMANRIFRLFLLLMVGALKLPGLIIGIGAILILVARTKPFGVPYLWPLIPFNWAALKHLLVRPTLPMKNIRPSILRPIDTTRQPSAAPVKKRLPRKVRNQNRLSGKKN</sequence>
<name>A0A0L6W6Q4_9FIRM</name>
<feature type="region of interest" description="Disordered" evidence="3">
    <location>
        <begin position="488"/>
        <end position="514"/>
    </location>
</feature>
<gene>
    <name evidence="5" type="ORF">Tfer_0468</name>
</gene>
<comment type="caution">
    <text evidence="5">The sequence shown here is derived from an EMBL/GenBank/DDBJ whole genome shotgun (WGS) entry which is preliminary data.</text>
</comment>
<evidence type="ECO:0000256" key="2">
    <source>
        <dbReference type="ARBA" id="ARBA00023136"/>
    </source>
</evidence>
<accession>A0A0L6W6Q4</accession>
<comment type="similarity">
    <text evidence="1">Belongs to the GerABKA family.</text>
</comment>
<keyword evidence="6" id="KW-1185">Reference proteome</keyword>